<comment type="caution">
    <text evidence="3">The sequence shown here is derived from an EMBL/GenBank/DDBJ whole genome shotgun (WGS) entry which is preliminary data.</text>
</comment>
<dbReference type="InterPro" id="IPR021455">
    <property type="entry name" value="DUF3106"/>
</dbReference>
<evidence type="ECO:0000256" key="2">
    <source>
        <dbReference type="SAM" id="SignalP"/>
    </source>
</evidence>
<evidence type="ECO:0008006" key="5">
    <source>
        <dbReference type="Google" id="ProtNLM"/>
    </source>
</evidence>
<keyword evidence="2" id="KW-0732">Signal</keyword>
<organism evidence="3 4">
    <name type="scientific">Lautropia mirabilis ATCC 51599</name>
    <dbReference type="NCBI Taxonomy" id="887898"/>
    <lineage>
        <taxon>Bacteria</taxon>
        <taxon>Pseudomonadati</taxon>
        <taxon>Pseudomonadota</taxon>
        <taxon>Betaproteobacteria</taxon>
        <taxon>Burkholderiales</taxon>
        <taxon>Burkholderiaceae</taxon>
        <taxon>Lautropia</taxon>
    </lineage>
</organism>
<feature type="region of interest" description="Disordered" evidence="1">
    <location>
        <begin position="189"/>
        <end position="223"/>
    </location>
</feature>
<dbReference type="EMBL" id="AEQP01000002">
    <property type="protein sequence ID" value="EFV95556.1"/>
    <property type="molecule type" value="Genomic_DNA"/>
</dbReference>
<feature type="region of interest" description="Disordered" evidence="1">
    <location>
        <begin position="236"/>
        <end position="381"/>
    </location>
</feature>
<gene>
    <name evidence="3" type="ORF">HMPREF0551_0464</name>
</gene>
<dbReference type="eggNOG" id="ENOG5032YRY">
    <property type="taxonomic scope" value="Bacteria"/>
</dbReference>
<protein>
    <recommendedName>
        <fullName evidence="5">DUF3106 domain-containing protein</fullName>
    </recommendedName>
</protein>
<feature type="compositionally biased region" description="Low complexity" evidence="1">
    <location>
        <begin position="201"/>
        <end position="210"/>
    </location>
</feature>
<feature type="compositionally biased region" description="Basic and acidic residues" evidence="1">
    <location>
        <begin position="189"/>
        <end position="198"/>
    </location>
</feature>
<dbReference type="RefSeq" id="WP_005672443.1">
    <property type="nucleotide sequence ID" value="NZ_CP146288.1"/>
</dbReference>
<dbReference type="Pfam" id="PF11304">
    <property type="entry name" value="DUF3106"/>
    <property type="match status" value="1"/>
</dbReference>
<evidence type="ECO:0000313" key="4">
    <source>
        <dbReference type="Proteomes" id="UP000011021"/>
    </source>
</evidence>
<feature type="compositionally biased region" description="Gly residues" evidence="1">
    <location>
        <begin position="353"/>
        <end position="381"/>
    </location>
</feature>
<feature type="signal peptide" evidence="2">
    <location>
        <begin position="1"/>
        <end position="28"/>
    </location>
</feature>
<dbReference type="STRING" id="887898.HMPREF0551_0464"/>
<reference evidence="3 4" key="1">
    <citation type="submission" date="2010-12" db="EMBL/GenBank/DDBJ databases">
        <authorList>
            <person name="Muzny D."/>
            <person name="Qin X."/>
            <person name="Deng J."/>
            <person name="Jiang H."/>
            <person name="Liu Y."/>
            <person name="Qu J."/>
            <person name="Song X.-Z."/>
            <person name="Zhang L."/>
            <person name="Thornton R."/>
            <person name="Coyle M."/>
            <person name="Francisco L."/>
            <person name="Jackson L."/>
            <person name="Javaid M."/>
            <person name="Korchina V."/>
            <person name="Kovar C."/>
            <person name="Mata R."/>
            <person name="Mathew T."/>
            <person name="Ngo R."/>
            <person name="Nguyen L."/>
            <person name="Nguyen N."/>
            <person name="Okwuonu G."/>
            <person name="Ongeri F."/>
            <person name="Pham C."/>
            <person name="Simmons D."/>
            <person name="Wilczek-Boney K."/>
            <person name="Hale W."/>
            <person name="Jakkamsetti A."/>
            <person name="Pham P."/>
            <person name="Ruth R."/>
            <person name="San Lucas F."/>
            <person name="Warren J."/>
            <person name="Zhang J."/>
            <person name="Zhao Z."/>
            <person name="Zhou C."/>
            <person name="Zhu D."/>
            <person name="Lee S."/>
            <person name="Bess C."/>
            <person name="Blankenburg K."/>
            <person name="Forbes L."/>
            <person name="Fu Q."/>
            <person name="Gubbala S."/>
            <person name="Hirani K."/>
            <person name="Jayaseelan J.C."/>
            <person name="Lara F."/>
            <person name="Munidasa M."/>
            <person name="Palculict T."/>
            <person name="Patil S."/>
            <person name="Pu L.-L."/>
            <person name="Saada N."/>
            <person name="Tang L."/>
            <person name="Weissenberger G."/>
            <person name="Zhu Y."/>
            <person name="Hemphill L."/>
            <person name="Shang Y."/>
            <person name="Youmans B."/>
            <person name="Ayvaz T."/>
            <person name="Ross M."/>
            <person name="Santibanez J."/>
            <person name="Aqrawi P."/>
            <person name="Gross S."/>
            <person name="Joshi V."/>
            <person name="Fowler G."/>
            <person name="Nazareth L."/>
            <person name="Reid J."/>
            <person name="Worley K."/>
            <person name="Petrosino J."/>
            <person name="Highlander S."/>
            <person name="Gibbs R."/>
        </authorList>
    </citation>
    <scope>NUCLEOTIDE SEQUENCE [LARGE SCALE GENOMIC DNA]</scope>
    <source>
        <strain evidence="3 4">ATCC 51599</strain>
    </source>
</reference>
<evidence type="ECO:0000313" key="3">
    <source>
        <dbReference type="EMBL" id="EFV95556.1"/>
    </source>
</evidence>
<sequence length="381" mass="40724">MRQSVPVRPALLSLATGAAFVLATPAVASQGQQTQIPPASAQRQPAPDLLALPRIDIPLPEHRPGDDTVQLAAGEVLSLELPIAITALFEPGWEDLDETQQEILAPFAPEWNTWPVAEKRSWMAFADRMQQLPEAQRQRARRRILEWANMSPEERRIARLNHQNARRRPMPERVKEWERYQSFSYAERERLRHSEQAHDIAAAQRARAGGMPPPPGHMPPPQGEDMLVIIVNPESTRSVLMPPPPPDPSSPQQMSVPGPDIPPGALPGVPNGAPEALFVEKQPHGPDISRPASTGGSLSAPQQSVPQTGAPDLPFGALEGRPPLSPDPRDSRPGWHDHDIGGGHADSTDSNGPGDGDNGPAGGHGGPGGEGPGGGVPGGPH</sequence>
<feature type="chain" id="PRO_5003224572" description="DUF3106 domain-containing protein" evidence="2">
    <location>
        <begin position="29"/>
        <end position="381"/>
    </location>
</feature>
<accession>E7RUV2</accession>
<feature type="compositionally biased region" description="Polar residues" evidence="1">
    <location>
        <begin position="291"/>
        <end position="307"/>
    </location>
</feature>
<evidence type="ECO:0000256" key="1">
    <source>
        <dbReference type="SAM" id="MobiDB-lite"/>
    </source>
</evidence>
<feature type="compositionally biased region" description="Pro residues" evidence="1">
    <location>
        <begin position="211"/>
        <end position="222"/>
    </location>
</feature>
<name>E7RUV2_9BURK</name>
<dbReference type="Proteomes" id="UP000011021">
    <property type="component" value="Unassembled WGS sequence"/>
</dbReference>
<feature type="compositionally biased region" description="Basic and acidic residues" evidence="1">
    <location>
        <begin position="327"/>
        <end position="341"/>
    </location>
</feature>
<dbReference type="HOGENOM" id="CLU_725208_0_0_4"/>
<dbReference type="AlphaFoldDB" id="E7RUV2"/>
<keyword evidence="4" id="KW-1185">Reference proteome</keyword>
<proteinExistence type="predicted"/>